<dbReference type="PANTHER" id="PTHR11733">
    <property type="entry name" value="ZINC METALLOPROTEASE FAMILY M13 NEPRILYSIN-RELATED"/>
    <property type="match status" value="1"/>
</dbReference>
<keyword evidence="9" id="KW-0472">Membrane</keyword>
<organism evidence="12 13">
    <name type="scientific">Rhipicephalus sanguineus</name>
    <name type="common">Brown dog tick</name>
    <name type="synonym">Ixodes sanguineus</name>
    <dbReference type="NCBI Taxonomy" id="34632"/>
    <lineage>
        <taxon>Eukaryota</taxon>
        <taxon>Metazoa</taxon>
        <taxon>Ecdysozoa</taxon>
        <taxon>Arthropoda</taxon>
        <taxon>Chelicerata</taxon>
        <taxon>Arachnida</taxon>
        <taxon>Acari</taxon>
        <taxon>Parasitiformes</taxon>
        <taxon>Ixodida</taxon>
        <taxon>Ixodoidea</taxon>
        <taxon>Ixodidae</taxon>
        <taxon>Rhipicephalinae</taxon>
        <taxon>Rhipicephalus</taxon>
        <taxon>Rhipicephalus</taxon>
    </lineage>
</organism>
<dbReference type="Pfam" id="PF01431">
    <property type="entry name" value="Peptidase_M13"/>
    <property type="match status" value="1"/>
</dbReference>
<comment type="cofactor">
    <cofactor evidence="1">
        <name>Zn(2+)</name>
        <dbReference type="ChEBI" id="CHEBI:29105"/>
    </cofactor>
</comment>
<keyword evidence="7" id="KW-0482">Metalloprotease</keyword>
<accession>A0A9D4T0R0</accession>
<feature type="transmembrane region" description="Helical" evidence="9">
    <location>
        <begin position="176"/>
        <end position="195"/>
    </location>
</feature>
<evidence type="ECO:0000259" key="10">
    <source>
        <dbReference type="Pfam" id="PF01431"/>
    </source>
</evidence>
<evidence type="ECO:0000256" key="7">
    <source>
        <dbReference type="ARBA" id="ARBA00023049"/>
    </source>
</evidence>
<reference evidence="12" key="2">
    <citation type="submission" date="2021-09" db="EMBL/GenBank/DDBJ databases">
        <authorList>
            <person name="Jia N."/>
            <person name="Wang J."/>
            <person name="Shi W."/>
            <person name="Du L."/>
            <person name="Sun Y."/>
            <person name="Zhan W."/>
            <person name="Jiang J."/>
            <person name="Wang Q."/>
            <person name="Zhang B."/>
            <person name="Ji P."/>
            <person name="Sakyi L.B."/>
            <person name="Cui X."/>
            <person name="Yuan T."/>
            <person name="Jiang B."/>
            <person name="Yang W."/>
            <person name="Lam T.T.-Y."/>
            <person name="Chang Q."/>
            <person name="Ding S."/>
            <person name="Wang X."/>
            <person name="Zhu J."/>
            <person name="Ruan X."/>
            <person name="Zhao L."/>
            <person name="Wei J."/>
            <person name="Que T."/>
            <person name="Du C."/>
            <person name="Cheng J."/>
            <person name="Dai P."/>
            <person name="Han X."/>
            <person name="Huang E."/>
            <person name="Gao Y."/>
            <person name="Liu J."/>
            <person name="Shao H."/>
            <person name="Ye R."/>
            <person name="Li L."/>
            <person name="Wei W."/>
            <person name="Wang X."/>
            <person name="Wang C."/>
            <person name="Huo Q."/>
            <person name="Li W."/>
            <person name="Guo W."/>
            <person name="Chen H."/>
            <person name="Chen S."/>
            <person name="Zhou L."/>
            <person name="Zhou L."/>
            <person name="Ni X."/>
            <person name="Tian J."/>
            <person name="Zhou Y."/>
            <person name="Sheng Y."/>
            <person name="Liu T."/>
            <person name="Pan Y."/>
            <person name="Xia L."/>
            <person name="Li J."/>
            <person name="Zhao F."/>
            <person name="Cao W."/>
        </authorList>
    </citation>
    <scope>NUCLEOTIDE SEQUENCE</scope>
    <source>
        <strain evidence="12">Rsan-2018</strain>
        <tissue evidence="12">Larvae</tissue>
    </source>
</reference>
<evidence type="ECO:0000259" key="11">
    <source>
        <dbReference type="Pfam" id="PF05649"/>
    </source>
</evidence>
<dbReference type="Gene3D" id="1.10.1380.10">
    <property type="entry name" value="Neutral endopeptidase , domain2"/>
    <property type="match status" value="1"/>
</dbReference>
<sequence length="1163" mass="128029">MQDSRRSPVRSPTFMPSPRSALRQPSREMPTGYPRSPVSFGQPSFGPQGLRSPSFGRQGVRSPSYGQEGIGSSYSDRESSAAPTYDFVAESKSEPRYAMTSFESSDKSTATHTYSATYQLSDADPLPEATEKFRLMGSADSDKSSGLASSASPSGSSVLSSTGAEKAYGPLPRRKVAMGIFCLVAASAIAITVLVQGSLQRGDDGHEGTGTDPPLLLEKGSDADSIGFAMHFAHRPTAVSTKTTPKQPPFLIVSLRPRTTTPSTEGPFTWPPFPETYPPWDFEDDTSTSKNSSAETDASLNATDVEAAAVFLEQQQLMDEAPVIALDGTFQKEQTPRATVRTSSSRPGTERPQLRCKVMADNLPSSEVLAVPAELYAAVSPLPPADPRNAQCCSGGGWAAALWSLSVTTTLLLMASVVVTAFVTATLFIASGGGSSSMPPQPTVTPDGAPPPSYHGTPPKMPTEPRASFQDAFADAPSQSRRNRACTSTACVEHARRLLRQINASRDPCDDFYAYVCDDWVRARPLPPGSERLSVDTALVDGYAELLASGLRGNATGRFPPLRFLIDNCLRPQPNLFHALRAMFMDAARLRPWMAQSSVRRRPSPVEVSHKLGVAYRELGVDALFRPFVVKEVSSNDTRRFVGLGEPTTVLLRGPLERREYELVRVSFAPLLGFFQNQTDADLLQFEERLALMLDRPQLDTAALVNASMVKVFDLPALRNIEWTGFLQSVFGKGLRPITARTYVKLASPDYLQRLARGDLLRFSSDLLGYLLFRITMALSPFIGKRELRDQLASVAYARHPEFARTLPQSHYCLRLLDRFEPNLPLHVSRRFAESLLGGEGAVDDLVSTLRLVLLESVQVQLGPLSSELRAHLRDKLSAVSWEPLSPRAMDSEATRAEYVDGVYLSNSRLSTAQFVYTWIRKSLEKKLMAHMSTRAAAAGGMAAYPGWTGGFLSAESRLPPPYERLEIPLPVFDFFVNEDPSLRPLQMARAGPKVYRPLLRAVYHWAYNFERGSNAYGADTALSRRMNDLRHCLERQYSALSWTEQRPQLDATRTSWSDLWDNLALRPALDAFLLDSRRVAPDYRLALLEHWNASQLFFVSYAANLCENGNQRFLRKLAAQGPHSPAWFRVNGPLRNSPEFARAFGCKAGSFMNPTGKCALVR</sequence>
<keyword evidence="9" id="KW-1133">Transmembrane helix</keyword>
<comment type="caution">
    <text evidence="12">The sequence shown here is derived from an EMBL/GenBank/DDBJ whole genome shotgun (WGS) entry which is preliminary data.</text>
</comment>
<evidence type="ECO:0000256" key="9">
    <source>
        <dbReference type="SAM" id="Phobius"/>
    </source>
</evidence>
<dbReference type="Proteomes" id="UP000821837">
    <property type="component" value="Chromosome 3"/>
</dbReference>
<evidence type="ECO:0000256" key="3">
    <source>
        <dbReference type="ARBA" id="ARBA00022670"/>
    </source>
</evidence>
<feature type="compositionally biased region" description="Pro residues" evidence="8">
    <location>
        <begin position="439"/>
        <end position="453"/>
    </location>
</feature>
<dbReference type="InterPro" id="IPR000718">
    <property type="entry name" value="Peptidase_M13"/>
</dbReference>
<comment type="similarity">
    <text evidence="2">Belongs to the peptidase M13 family.</text>
</comment>
<feature type="region of interest" description="Disordered" evidence="8">
    <location>
        <begin position="433"/>
        <end position="466"/>
    </location>
</feature>
<dbReference type="InterPro" id="IPR042089">
    <property type="entry name" value="Peptidase_M13_dom_2"/>
</dbReference>
<feature type="compositionally biased region" description="Low complexity" evidence="8">
    <location>
        <begin position="144"/>
        <end position="164"/>
    </location>
</feature>
<dbReference type="PANTHER" id="PTHR11733:SF241">
    <property type="entry name" value="GH26575P-RELATED"/>
    <property type="match status" value="1"/>
</dbReference>
<evidence type="ECO:0000313" key="13">
    <source>
        <dbReference type="Proteomes" id="UP000821837"/>
    </source>
</evidence>
<keyword evidence="6" id="KW-0862">Zinc</keyword>
<dbReference type="AlphaFoldDB" id="A0A9D4T0R0"/>
<dbReference type="VEuPathDB" id="VectorBase:RSAN_029466"/>
<evidence type="ECO:0000256" key="6">
    <source>
        <dbReference type="ARBA" id="ARBA00022833"/>
    </source>
</evidence>
<dbReference type="SUPFAM" id="SSF55486">
    <property type="entry name" value="Metalloproteases ('zincins'), catalytic domain"/>
    <property type="match status" value="1"/>
</dbReference>
<reference evidence="12" key="1">
    <citation type="journal article" date="2020" name="Cell">
        <title>Large-Scale Comparative Analyses of Tick Genomes Elucidate Their Genetic Diversity and Vector Capacities.</title>
        <authorList>
            <consortium name="Tick Genome and Microbiome Consortium (TIGMIC)"/>
            <person name="Jia N."/>
            <person name="Wang J."/>
            <person name="Shi W."/>
            <person name="Du L."/>
            <person name="Sun Y."/>
            <person name="Zhan W."/>
            <person name="Jiang J.F."/>
            <person name="Wang Q."/>
            <person name="Zhang B."/>
            <person name="Ji P."/>
            <person name="Bell-Sakyi L."/>
            <person name="Cui X.M."/>
            <person name="Yuan T.T."/>
            <person name="Jiang B.G."/>
            <person name="Yang W.F."/>
            <person name="Lam T.T."/>
            <person name="Chang Q.C."/>
            <person name="Ding S.J."/>
            <person name="Wang X.J."/>
            <person name="Zhu J.G."/>
            <person name="Ruan X.D."/>
            <person name="Zhao L."/>
            <person name="Wei J.T."/>
            <person name="Ye R.Z."/>
            <person name="Que T.C."/>
            <person name="Du C.H."/>
            <person name="Zhou Y.H."/>
            <person name="Cheng J.X."/>
            <person name="Dai P.F."/>
            <person name="Guo W.B."/>
            <person name="Han X.H."/>
            <person name="Huang E.J."/>
            <person name="Li L.F."/>
            <person name="Wei W."/>
            <person name="Gao Y.C."/>
            <person name="Liu J.Z."/>
            <person name="Shao H.Z."/>
            <person name="Wang X."/>
            <person name="Wang C.C."/>
            <person name="Yang T.C."/>
            <person name="Huo Q.B."/>
            <person name="Li W."/>
            <person name="Chen H.Y."/>
            <person name="Chen S.E."/>
            <person name="Zhou L.G."/>
            <person name="Ni X.B."/>
            <person name="Tian J.H."/>
            <person name="Sheng Y."/>
            <person name="Liu T."/>
            <person name="Pan Y.S."/>
            <person name="Xia L.Y."/>
            <person name="Li J."/>
            <person name="Zhao F."/>
            <person name="Cao W.C."/>
        </authorList>
    </citation>
    <scope>NUCLEOTIDE SEQUENCE</scope>
    <source>
        <strain evidence="12">Rsan-2018</strain>
    </source>
</reference>
<dbReference type="GO" id="GO:0004222">
    <property type="term" value="F:metalloendopeptidase activity"/>
    <property type="evidence" value="ECO:0007669"/>
    <property type="project" value="InterPro"/>
</dbReference>
<dbReference type="EMBL" id="JABSTV010001249">
    <property type="protein sequence ID" value="KAH7961917.1"/>
    <property type="molecule type" value="Genomic_DNA"/>
</dbReference>
<evidence type="ECO:0000256" key="2">
    <source>
        <dbReference type="ARBA" id="ARBA00007357"/>
    </source>
</evidence>
<feature type="domain" description="Peptidase M13 N-terminal" evidence="11">
    <location>
        <begin position="508"/>
        <end position="880"/>
    </location>
</feature>
<dbReference type="Pfam" id="PF05649">
    <property type="entry name" value="Peptidase_M13_N"/>
    <property type="match status" value="1"/>
</dbReference>
<feature type="domain" description="Peptidase M13 C-terminal" evidence="10">
    <location>
        <begin position="1024"/>
        <end position="1160"/>
    </location>
</feature>
<dbReference type="InterPro" id="IPR024079">
    <property type="entry name" value="MetalloPept_cat_dom_sf"/>
</dbReference>
<dbReference type="Gene3D" id="3.40.390.10">
    <property type="entry name" value="Collagenase (Catalytic Domain)"/>
    <property type="match status" value="2"/>
</dbReference>
<evidence type="ECO:0000256" key="8">
    <source>
        <dbReference type="SAM" id="MobiDB-lite"/>
    </source>
</evidence>
<feature type="region of interest" description="Disordered" evidence="8">
    <location>
        <begin position="138"/>
        <end position="164"/>
    </location>
</feature>
<dbReference type="InterPro" id="IPR018497">
    <property type="entry name" value="Peptidase_M13_C"/>
</dbReference>
<keyword evidence="9" id="KW-0812">Transmembrane</keyword>
<evidence type="ECO:0000313" key="12">
    <source>
        <dbReference type="EMBL" id="KAH7961917.1"/>
    </source>
</evidence>
<keyword evidence="5" id="KW-0378">Hydrolase</keyword>
<dbReference type="VEuPathDB" id="VectorBase:RSAN_031864"/>
<proteinExistence type="inferred from homology"/>
<protein>
    <submittedName>
        <fullName evidence="12">Uncharacterized protein</fullName>
    </submittedName>
</protein>
<dbReference type="PROSITE" id="PS51885">
    <property type="entry name" value="NEPRILYSIN"/>
    <property type="match status" value="1"/>
</dbReference>
<dbReference type="InterPro" id="IPR008753">
    <property type="entry name" value="Peptidase_M13_N"/>
</dbReference>
<keyword evidence="3" id="KW-0645">Protease</keyword>
<keyword evidence="4" id="KW-0479">Metal-binding</keyword>
<evidence type="ECO:0000256" key="4">
    <source>
        <dbReference type="ARBA" id="ARBA00022723"/>
    </source>
</evidence>
<evidence type="ECO:0000256" key="5">
    <source>
        <dbReference type="ARBA" id="ARBA00022801"/>
    </source>
</evidence>
<evidence type="ECO:0000256" key="1">
    <source>
        <dbReference type="ARBA" id="ARBA00001947"/>
    </source>
</evidence>
<dbReference type="GO" id="GO:0005886">
    <property type="term" value="C:plasma membrane"/>
    <property type="evidence" value="ECO:0007669"/>
    <property type="project" value="TreeGrafter"/>
</dbReference>
<name>A0A9D4T0R0_RHISA</name>
<keyword evidence="13" id="KW-1185">Reference proteome</keyword>
<dbReference type="GO" id="GO:0046872">
    <property type="term" value="F:metal ion binding"/>
    <property type="evidence" value="ECO:0007669"/>
    <property type="project" value="UniProtKB-KW"/>
</dbReference>
<gene>
    <name evidence="12" type="ORF">HPB52_013380</name>
</gene>
<dbReference type="GO" id="GO:0016485">
    <property type="term" value="P:protein processing"/>
    <property type="evidence" value="ECO:0007669"/>
    <property type="project" value="TreeGrafter"/>
</dbReference>
<feature type="region of interest" description="Disordered" evidence="8">
    <location>
        <begin position="1"/>
        <end position="90"/>
    </location>
</feature>